<accession>A0A4R3YVX9</accession>
<dbReference type="PANTHER" id="PTHR35850">
    <property type="entry name" value="CYTOPLASMIC PROTEIN-RELATED"/>
    <property type="match status" value="1"/>
</dbReference>
<dbReference type="OrthoDB" id="9789942at2"/>
<dbReference type="RefSeq" id="WP_132141374.1">
    <property type="nucleotide sequence ID" value="NZ_SMCS01000001.1"/>
</dbReference>
<dbReference type="NCBIfam" id="TIGR03358">
    <property type="entry name" value="VI_chp_5"/>
    <property type="match status" value="1"/>
</dbReference>
<reference evidence="1 2" key="1">
    <citation type="submission" date="2019-03" db="EMBL/GenBank/DDBJ databases">
        <title>Above-ground endophytic microbial communities from plants in different locations in the United States.</title>
        <authorList>
            <person name="Frank C."/>
        </authorList>
    </citation>
    <scope>NUCLEOTIDE SEQUENCE [LARGE SCALE GENOMIC DNA]</scope>
    <source>
        <strain evidence="1 2">LP_13_YM</strain>
    </source>
</reference>
<dbReference type="EMBL" id="SMCS01000001">
    <property type="protein sequence ID" value="TCV97295.1"/>
    <property type="molecule type" value="Genomic_DNA"/>
</dbReference>
<proteinExistence type="predicted"/>
<sequence length="161" mass="17721">MSRTESSQKFIARNRPPRVQIEYDVELNGAEAVVELPFVTGVIGDLAGAPRGDALPLAERKFLDIDMDNFDERLRSIHPAVNLRVPNELAGEGELAVSFDIQCMDDFSPGAIARHVEPLRQLLEAREQLANLLAYMDGKAGAEELVATLLGRPELMKSLLP</sequence>
<gene>
    <name evidence="1" type="ORF">EC912_101295</name>
</gene>
<evidence type="ECO:0000313" key="1">
    <source>
        <dbReference type="EMBL" id="TCV97295.1"/>
    </source>
</evidence>
<comment type="caution">
    <text evidence="1">The sequence shown here is derived from an EMBL/GenBank/DDBJ whole genome shotgun (WGS) entry which is preliminary data.</text>
</comment>
<dbReference type="AlphaFoldDB" id="A0A4R3YVX9"/>
<organism evidence="1 2">
    <name type="scientific">Luteibacter rhizovicinus</name>
    <dbReference type="NCBI Taxonomy" id="242606"/>
    <lineage>
        <taxon>Bacteria</taxon>
        <taxon>Pseudomonadati</taxon>
        <taxon>Pseudomonadota</taxon>
        <taxon>Gammaproteobacteria</taxon>
        <taxon>Lysobacterales</taxon>
        <taxon>Rhodanobacteraceae</taxon>
        <taxon>Luteibacter</taxon>
    </lineage>
</organism>
<dbReference type="PANTHER" id="PTHR35850:SF1">
    <property type="entry name" value="TYPE VI SECRETION SYSTEM SHEATH PROTEIN TSSB1"/>
    <property type="match status" value="1"/>
</dbReference>
<dbReference type="Proteomes" id="UP000295645">
    <property type="component" value="Unassembled WGS sequence"/>
</dbReference>
<dbReference type="Pfam" id="PF05591">
    <property type="entry name" value="T6SS_VipA"/>
    <property type="match status" value="1"/>
</dbReference>
<dbReference type="InterPro" id="IPR008312">
    <property type="entry name" value="T6SS_TssB1"/>
</dbReference>
<protein>
    <submittedName>
        <fullName evidence="1">Type VI secretion system protein ImpB</fullName>
    </submittedName>
</protein>
<name>A0A4R3YVX9_9GAMM</name>
<dbReference type="PIRSF" id="PIRSF028301">
    <property type="entry name" value="UCP028301"/>
    <property type="match status" value="1"/>
</dbReference>
<evidence type="ECO:0000313" key="2">
    <source>
        <dbReference type="Proteomes" id="UP000295645"/>
    </source>
</evidence>
<keyword evidence="2" id="KW-1185">Reference proteome</keyword>